<name>A0A1M6W5N4_REIAG</name>
<dbReference type="Proteomes" id="UP000184474">
    <property type="component" value="Unassembled WGS sequence"/>
</dbReference>
<dbReference type="Gene3D" id="3.40.50.2000">
    <property type="entry name" value="Glycogen Phosphorylase B"/>
    <property type="match status" value="1"/>
</dbReference>
<evidence type="ECO:0000313" key="1">
    <source>
        <dbReference type="EMBL" id="SHK88816.1"/>
    </source>
</evidence>
<dbReference type="SUPFAM" id="SSF53756">
    <property type="entry name" value="UDP-Glycosyltransferase/glycogen phosphorylase"/>
    <property type="match status" value="1"/>
</dbReference>
<dbReference type="AlphaFoldDB" id="A0A1M6W5N4"/>
<evidence type="ECO:0000313" key="2">
    <source>
        <dbReference type="Proteomes" id="UP000184474"/>
    </source>
</evidence>
<proteinExistence type="predicted"/>
<accession>A0A1M6W5N4</accession>
<dbReference type="STRING" id="156994.SAMN04488028_110128"/>
<protein>
    <submittedName>
        <fullName evidence="1">Uncharacterized protein</fullName>
    </submittedName>
</protein>
<keyword evidence="2" id="KW-1185">Reference proteome</keyword>
<sequence length="363" mass="41958">MKLRDQNILLISPEPWDHIFVSKHHYARHLAERGNRVVFANPAGDRWQLKDSGVAGLQVLDYPKFVKGLRKLPTWVSQRLIRHKLKQIEKHCDLTFDLIWSFDNSVFFDFTLLDTYNISHIVDLNQDFETAKAARTADICFYTTQHIGDRLSQFNPNTRFINHGYNAKPSPSPKTLPGAHATKVLYAGNLNMPYLDWQHMYEAIIQNAQADFIFLGPLIKEQSNQNPTWKYLTDLLHHERTYFLGKVPADELPAYYAAADILTICYQEKHHDDQANPHKMMEYLGTGKMIAATYTEVFAQYKSPILSMSQSNTDFGLQISECIIHAKEWSDGSWQQKRKAIAQDNSYSRQIDRIEKLTPTSHV</sequence>
<organism evidence="1 2">
    <name type="scientific">Reichenbachiella agariperforans</name>
    <dbReference type="NCBI Taxonomy" id="156994"/>
    <lineage>
        <taxon>Bacteria</taxon>
        <taxon>Pseudomonadati</taxon>
        <taxon>Bacteroidota</taxon>
        <taxon>Cytophagia</taxon>
        <taxon>Cytophagales</taxon>
        <taxon>Reichenbachiellaceae</taxon>
        <taxon>Reichenbachiella</taxon>
    </lineage>
</organism>
<gene>
    <name evidence="1" type="ORF">SAMN04488028_110128</name>
</gene>
<reference evidence="2" key="1">
    <citation type="submission" date="2016-11" db="EMBL/GenBank/DDBJ databases">
        <authorList>
            <person name="Varghese N."/>
            <person name="Submissions S."/>
        </authorList>
    </citation>
    <scope>NUCLEOTIDE SEQUENCE [LARGE SCALE GENOMIC DNA]</scope>
    <source>
        <strain evidence="2">DSM 26134</strain>
    </source>
</reference>
<dbReference type="EMBL" id="FRAA01000010">
    <property type="protein sequence ID" value="SHK88816.1"/>
    <property type="molecule type" value="Genomic_DNA"/>
</dbReference>
<dbReference type="RefSeq" id="WP_073125254.1">
    <property type="nucleotide sequence ID" value="NZ_FRAA01000010.1"/>
</dbReference>